<evidence type="ECO:0000313" key="3">
    <source>
        <dbReference type="Proteomes" id="UP000291832"/>
    </source>
</evidence>
<reference evidence="2 3" key="1">
    <citation type="journal article" date="2015" name="Stand. Genomic Sci.">
        <title>Genomic Encyclopedia of Bacterial and Archaeal Type Strains, Phase III: the genomes of soil and plant-associated and newly described type strains.</title>
        <authorList>
            <person name="Whitman W.B."/>
            <person name="Woyke T."/>
            <person name="Klenk H.P."/>
            <person name="Zhou Y."/>
            <person name="Lilburn T.G."/>
            <person name="Beck B.J."/>
            <person name="De Vos P."/>
            <person name="Vandamme P."/>
            <person name="Eisen J.A."/>
            <person name="Garrity G."/>
            <person name="Hugenholtz P."/>
            <person name="Kyrpides N.C."/>
        </authorList>
    </citation>
    <scope>NUCLEOTIDE SEQUENCE [LARGE SCALE GENOMIC DNA]</scope>
    <source>
        <strain evidence="2 3">RF6</strain>
    </source>
</reference>
<dbReference type="AlphaFoldDB" id="A0A4Q7TLF6"/>
<evidence type="ECO:0000313" key="2">
    <source>
        <dbReference type="EMBL" id="RZT60548.1"/>
    </source>
</evidence>
<proteinExistence type="predicted"/>
<feature type="region of interest" description="Disordered" evidence="1">
    <location>
        <begin position="1"/>
        <end position="47"/>
    </location>
</feature>
<dbReference type="InterPro" id="IPR022183">
    <property type="entry name" value="DUF3710"/>
</dbReference>
<dbReference type="RefSeq" id="WP_130455536.1">
    <property type="nucleotide sequence ID" value="NZ_QYAG01000003.1"/>
</dbReference>
<accession>A0A4Q7TLF6</accession>
<comment type="caution">
    <text evidence="2">The sequence shown here is derived from an EMBL/GenBank/DDBJ whole genome shotgun (WGS) entry which is preliminary data.</text>
</comment>
<evidence type="ECO:0000256" key="1">
    <source>
        <dbReference type="SAM" id="MobiDB-lite"/>
    </source>
</evidence>
<name>A0A4Q7TLF6_9MICO</name>
<dbReference type="EMBL" id="SHKI01000008">
    <property type="protein sequence ID" value="RZT60548.1"/>
    <property type="molecule type" value="Genomic_DNA"/>
</dbReference>
<keyword evidence="3" id="KW-1185">Reference proteome</keyword>
<dbReference type="OrthoDB" id="8480367at2"/>
<dbReference type="Proteomes" id="UP000291832">
    <property type="component" value="Unassembled WGS sequence"/>
</dbReference>
<organism evidence="2 3">
    <name type="scientific">Leucobacter luti</name>
    <dbReference type="NCBI Taxonomy" id="340320"/>
    <lineage>
        <taxon>Bacteria</taxon>
        <taxon>Bacillati</taxon>
        <taxon>Actinomycetota</taxon>
        <taxon>Actinomycetes</taxon>
        <taxon>Micrococcales</taxon>
        <taxon>Microbacteriaceae</taxon>
        <taxon>Leucobacter</taxon>
    </lineage>
</organism>
<feature type="compositionally biased region" description="Basic and acidic residues" evidence="1">
    <location>
        <begin position="14"/>
        <end position="41"/>
    </location>
</feature>
<gene>
    <name evidence="2" type="ORF">EV139_2993</name>
</gene>
<sequence length="228" mass="24459">MSDEQGEQAAEPLRTADEVELREAEEPEVDDSKSGPADREVSGPFDAAEVPAMRPYVDLGGIKVAPREGLQLRLEVDERANRVVAVSLEYAESLLQVQAFAAPKTTGLWHGVRGELAQQMTSQGASVTEEDGPLGPELLVVTTAPAEQGGSRTVRFVAVDGPRWMLRGVVMGKAVTDAAVRERVFDVFRELVVVRGDQPMPPSELLPLRVPAGVQAERKDAQGGAQPA</sequence>
<protein>
    <submittedName>
        <fullName evidence="2">Uncharacterized protein DUF3710</fullName>
    </submittedName>
</protein>
<dbReference type="Pfam" id="PF12502">
    <property type="entry name" value="DUF3710"/>
    <property type="match status" value="1"/>
</dbReference>